<dbReference type="GO" id="GO:0009011">
    <property type="term" value="F:alpha-1,4-glucan glucosyltransferase (ADP-glucose donor) activity"/>
    <property type="evidence" value="ECO:0007669"/>
    <property type="project" value="UniProtKB-UniRule"/>
</dbReference>
<proteinExistence type="inferred from homology"/>
<keyword evidence="9" id="KW-1185">Reference proteome</keyword>
<evidence type="ECO:0000256" key="1">
    <source>
        <dbReference type="ARBA" id="ARBA00001478"/>
    </source>
</evidence>
<protein>
    <recommendedName>
        <fullName evidence="6">Glycogen synthase</fullName>
        <ecNumber evidence="6">2.4.1.21</ecNumber>
    </recommendedName>
    <alternativeName>
        <fullName evidence="6">Starch [bacterial glycogen] synthase</fullName>
    </alternativeName>
</protein>
<comment type="caution">
    <text evidence="8">The sequence shown here is derived from an EMBL/GenBank/DDBJ whole genome shotgun (WGS) entry which is preliminary data.</text>
</comment>
<dbReference type="SUPFAM" id="SSF53756">
    <property type="entry name" value="UDP-Glycosyltransferase/glycogen phosphorylase"/>
    <property type="match status" value="1"/>
</dbReference>
<dbReference type="NCBIfam" id="NF001899">
    <property type="entry name" value="PRK00654.1-2"/>
    <property type="match status" value="1"/>
</dbReference>
<dbReference type="HAMAP" id="MF_00484">
    <property type="entry name" value="Glycogen_synth"/>
    <property type="match status" value="1"/>
</dbReference>
<comment type="function">
    <text evidence="6">Synthesizes alpha-1,4-glucan chains using ADP-glucose.</text>
</comment>
<evidence type="ECO:0000256" key="4">
    <source>
        <dbReference type="ARBA" id="ARBA00022679"/>
    </source>
</evidence>
<evidence type="ECO:0000256" key="3">
    <source>
        <dbReference type="ARBA" id="ARBA00022676"/>
    </source>
</evidence>
<dbReference type="EC" id="2.4.1.21" evidence="6"/>
<feature type="domain" description="Starch synthase catalytic" evidence="7">
    <location>
        <begin position="5"/>
        <end position="235"/>
    </location>
</feature>
<dbReference type="Proteomes" id="UP000529417">
    <property type="component" value="Unassembled WGS sequence"/>
</dbReference>
<dbReference type="CDD" id="cd03791">
    <property type="entry name" value="GT5_Glycogen_synthase_DULL1-like"/>
    <property type="match status" value="1"/>
</dbReference>
<dbReference type="Pfam" id="PF08323">
    <property type="entry name" value="Glyco_transf_5"/>
    <property type="match status" value="1"/>
</dbReference>
<evidence type="ECO:0000259" key="7">
    <source>
        <dbReference type="Pfam" id="PF08323"/>
    </source>
</evidence>
<dbReference type="InterPro" id="IPR013534">
    <property type="entry name" value="Starch_synth_cat_dom"/>
</dbReference>
<evidence type="ECO:0000313" key="8">
    <source>
        <dbReference type="EMBL" id="NYS23691.1"/>
    </source>
</evidence>
<comment type="catalytic activity">
    <reaction evidence="1 6">
        <text>[(1-&gt;4)-alpha-D-glucosyl](n) + ADP-alpha-D-glucose = [(1-&gt;4)-alpha-D-glucosyl](n+1) + ADP + H(+)</text>
        <dbReference type="Rhea" id="RHEA:18189"/>
        <dbReference type="Rhea" id="RHEA-COMP:9584"/>
        <dbReference type="Rhea" id="RHEA-COMP:9587"/>
        <dbReference type="ChEBI" id="CHEBI:15378"/>
        <dbReference type="ChEBI" id="CHEBI:15444"/>
        <dbReference type="ChEBI" id="CHEBI:57498"/>
        <dbReference type="ChEBI" id="CHEBI:456216"/>
        <dbReference type="EC" id="2.4.1.21"/>
    </reaction>
</comment>
<dbReference type="EMBL" id="JACBXS010000002">
    <property type="protein sequence ID" value="NYS23691.1"/>
    <property type="molecule type" value="Genomic_DNA"/>
</dbReference>
<evidence type="ECO:0000256" key="5">
    <source>
        <dbReference type="ARBA" id="ARBA00023056"/>
    </source>
</evidence>
<dbReference type="RefSeq" id="WP_179904389.1">
    <property type="nucleotide sequence ID" value="NZ_JACBXS010000002.1"/>
</dbReference>
<dbReference type="Gene3D" id="3.40.50.2000">
    <property type="entry name" value="Glycogen Phosphorylase B"/>
    <property type="match status" value="2"/>
</dbReference>
<dbReference type="GO" id="GO:0004373">
    <property type="term" value="F:alpha-1,4-glucan glucosyltransferase (UDP-glucose donor) activity"/>
    <property type="evidence" value="ECO:0007669"/>
    <property type="project" value="InterPro"/>
</dbReference>
<keyword evidence="4 6" id="KW-0808">Transferase</keyword>
<dbReference type="NCBIfam" id="TIGR02095">
    <property type="entry name" value="glgA"/>
    <property type="match status" value="1"/>
</dbReference>
<comment type="pathway">
    <text evidence="6">Glycan biosynthesis; glycogen biosynthesis.</text>
</comment>
<evidence type="ECO:0000256" key="6">
    <source>
        <dbReference type="HAMAP-Rule" id="MF_00484"/>
    </source>
</evidence>
<dbReference type="PANTHER" id="PTHR45825:SF11">
    <property type="entry name" value="ALPHA AMYLASE DOMAIN-CONTAINING PROTEIN"/>
    <property type="match status" value="1"/>
</dbReference>
<organism evidence="8 9">
    <name type="scientific">Rhabdonatronobacter sediminivivens</name>
    <dbReference type="NCBI Taxonomy" id="2743469"/>
    <lineage>
        <taxon>Bacteria</taxon>
        <taxon>Pseudomonadati</taxon>
        <taxon>Pseudomonadota</taxon>
        <taxon>Alphaproteobacteria</taxon>
        <taxon>Rhodobacterales</taxon>
        <taxon>Paracoccaceae</taxon>
        <taxon>Rhabdonatronobacter</taxon>
    </lineage>
</organism>
<dbReference type="UniPathway" id="UPA00164"/>
<comment type="similarity">
    <text evidence="2 6">Belongs to the glycosyltransferase 1 family. Bacterial/plant glycogen synthase subfamily.</text>
</comment>
<dbReference type="GO" id="GO:0005829">
    <property type="term" value="C:cytosol"/>
    <property type="evidence" value="ECO:0007669"/>
    <property type="project" value="TreeGrafter"/>
</dbReference>
<dbReference type="AlphaFoldDB" id="A0A7Z0KXJ3"/>
<evidence type="ECO:0000313" key="9">
    <source>
        <dbReference type="Proteomes" id="UP000529417"/>
    </source>
</evidence>
<feature type="binding site" evidence="6">
    <location>
        <position position="16"/>
    </location>
    <ligand>
        <name>ADP-alpha-D-glucose</name>
        <dbReference type="ChEBI" id="CHEBI:57498"/>
    </ligand>
</feature>
<reference evidence="8 9" key="1">
    <citation type="journal article" date="2000" name="Arch. Microbiol.">
        <title>Rhodobaca bogoriensis gen. nov. and sp. nov., an alkaliphilic purple nonsulfur bacterium from African Rift Valley soda lakes.</title>
        <authorList>
            <person name="Milford A.D."/>
            <person name="Achenbach L.A."/>
            <person name="Jung D.O."/>
            <person name="Madigan M.T."/>
        </authorList>
    </citation>
    <scope>NUCLEOTIDE SEQUENCE [LARGE SCALE GENOMIC DNA]</scope>
    <source>
        <strain evidence="8 9">2376</strain>
    </source>
</reference>
<dbReference type="InterPro" id="IPR011835">
    <property type="entry name" value="GS/SS"/>
</dbReference>
<dbReference type="Pfam" id="PF13692">
    <property type="entry name" value="Glyco_trans_1_4"/>
    <property type="match status" value="1"/>
</dbReference>
<evidence type="ECO:0000256" key="2">
    <source>
        <dbReference type="ARBA" id="ARBA00010281"/>
    </source>
</evidence>
<gene>
    <name evidence="6 8" type="primary">glgA</name>
    <name evidence="8" type="ORF">HUK65_01705</name>
</gene>
<dbReference type="GO" id="GO:0005978">
    <property type="term" value="P:glycogen biosynthetic process"/>
    <property type="evidence" value="ECO:0007669"/>
    <property type="project" value="UniProtKB-UniRule"/>
</dbReference>
<accession>A0A7Z0KXJ3</accession>
<keyword evidence="5 6" id="KW-0320">Glycogen biosynthesis</keyword>
<sequence length="473" mass="49969">MKPALAVASECVPLVKTGGLADVTGALPGAMAANGWGVRTLLPGYRMVMAQAGHGVAVLDLPDLCGGPARVLALQHDGLDLLVLDAPHLYDRDGSPYLDAEGNDWPDNDLRFAALCQVAARIAGGALGDWVPRLLHLHDWQAALVPEYLALLDVQVPVVMTIHNIAFHGLTTADRIAALGLERARFTPEGYEYYGHVSALKAGLVGADRITTVSPTYARELTTPAFGMGLDGVIRARQHLVGGILNGIDTALWNPARDPHIHRFRAPRGKAAARRALREDFALPASKGPLAVVISRLSAQKGLDLLLEALPGFIAAGGQLALLGSGDRALEHAWLQAARDMAGVSVRIGYDEALAHRMFAGADAVLVPSRFEPCGLTQLYALRYGAVPVVARTGGLADTVIHANDAALRAGVATGLVHDPDDAAALSAALAQLCALHARPQVWSSLQTNGMKHPVGWESSSRDYARLFETLVG</sequence>
<dbReference type="PANTHER" id="PTHR45825">
    <property type="entry name" value="GRANULE-BOUND STARCH SYNTHASE 1, CHLOROPLASTIC/AMYLOPLASTIC"/>
    <property type="match status" value="1"/>
</dbReference>
<keyword evidence="3 6" id="KW-0328">Glycosyltransferase</keyword>
<name>A0A7Z0KXJ3_9RHOB</name>